<reference evidence="3" key="1">
    <citation type="submission" date="2016-10" db="EMBL/GenBank/DDBJ databases">
        <authorList>
            <person name="Varghese N."/>
            <person name="Submissions S."/>
        </authorList>
    </citation>
    <scope>NUCLEOTIDE SEQUENCE [LARGE SCALE GENOMIC DNA]</scope>
    <source>
        <strain evidence="3">DSM 45789</strain>
    </source>
</reference>
<name>A0A1I6S8W0_9BACL</name>
<dbReference type="InterPro" id="IPR009343">
    <property type="entry name" value="DUF1002"/>
</dbReference>
<dbReference type="Proteomes" id="UP000198660">
    <property type="component" value="Unassembled WGS sequence"/>
</dbReference>
<keyword evidence="3" id="KW-1185">Reference proteome</keyword>
<protein>
    <submittedName>
        <fullName evidence="2">Uncharacterized protein YpuA, DUF1002 family</fullName>
    </submittedName>
</protein>
<keyword evidence="1" id="KW-0732">Signal</keyword>
<proteinExistence type="predicted"/>
<evidence type="ECO:0000256" key="1">
    <source>
        <dbReference type="SAM" id="SignalP"/>
    </source>
</evidence>
<evidence type="ECO:0000313" key="2">
    <source>
        <dbReference type="EMBL" id="SFS73310.1"/>
    </source>
</evidence>
<dbReference type="Pfam" id="PF06207">
    <property type="entry name" value="DUF1002"/>
    <property type="match status" value="1"/>
</dbReference>
<sequence length="300" mass="32517">MTMFKKWASIALVALLAFAAIAVPAGSASAETGSGKTVVTLGADLSQDQRQALLQEMGVDSNVQTINVGINDIRKYLNTGSSNGPAPSDNKAYSSARITIMDGGNGIQVKAKNVTRVTEQMYANALITAGIQDAQVYVTSPHPVTGTAALTGVMMAFEKATNKQISQDQRNVANEEMKQTSQLGQKVGGDKAADFMNQVKEEIAKQQPKSQDEVRDIVVNVGRDLNINLNNQDINNITNVMFQFSQLDNIDWSALQGQLQGLKGDLQKNFQNIIDSPEAQGFFDKLMNWIKDFFSSLFSG</sequence>
<accession>A0A1I6S8W0</accession>
<evidence type="ECO:0000313" key="3">
    <source>
        <dbReference type="Proteomes" id="UP000198660"/>
    </source>
</evidence>
<dbReference type="OrthoDB" id="9810153at2"/>
<feature type="chain" id="PRO_5009303985" evidence="1">
    <location>
        <begin position="31"/>
        <end position="300"/>
    </location>
</feature>
<dbReference type="EMBL" id="FPAA01000006">
    <property type="protein sequence ID" value="SFS73310.1"/>
    <property type="molecule type" value="Genomic_DNA"/>
</dbReference>
<gene>
    <name evidence="2" type="ORF">SAMN05444972_106222</name>
</gene>
<feature type="signal peptide" evidence="1">
    <location>
        <begin position="1"/>
        <end position="30"/>
    </location>
</feature>
<dbReference type="RefSeq" id="WP_091837061.1">
    <property type="nucleotide sequence ID" value="NZ_FPAA01000006.1"/>
</dbReference>
<dbReference type="AlphaFoldDB" id="A0A1I6S8W0"/>
<organism evidence="2 3">
    <name type="scientific">Marininema halotolerans</name>
    <dbReference type="NCBI Taxonomy" id="1155944"/>
    <lineage>
        <taxon>Bacteria</taxon>
        <taxon>Bacillati</taxon>
        <taxon>Bacillota</taxon>
        <taxon>Bacilli</taxon>
        <taxon>Bacillales</taxon>
        <taxon>Thermoactinomycetaceae</taxon>
        <taxon>Marininema</taxon>
    </lineage>
</organism>